<dbReference type="Pfam" id="PF13563">
    <property type="entry name" value="2_5_RNA_ligase2"/>
    <property type="match status" value="1"/>
</dbReference>
<keyword evidence="1" id="KW-0436">Ligase</keyword>
<dbReference type="GO" id="GO:0016874">
    <property type="term" value="F:ligase activity"/>
    <property type="evidence" value="ECO:0007669"/>
    <property type="project" value="UniProtKB-KW"/>
</dbReference>
<name>A0A1H0TXH3_9MICO</name>
<sequence length="223" mass="24921">MTLTHLVNHWTDSPHWGPGRELWTFYLTIPDDPSAHALIRSYQDSMVGFEHLDLILQEWLHATIHGLDFAAQMDSETAHRIFDHVAGALEGVAFPPMTLEAPELDTDAIYLPLRPAQPLVDVRRLILEAATTVLGDRPLHKLPEPSNGFDPHISIAYANGDVPAYEVVARLATVPHPTLVMQPPTLTLVLLRREDRRWSWRTAGRLVLDGTSAVERLDETVAG</sequence>
<protein>
    <submittedName>
        <fullName evidence="1">2'-5' RNA ligase</fullName>
    </submittedName>
</protein>
<dbReference type="OrthoDB" id="4541754at2"/>
<dbReference type="RefSeq" id="WP_091787215.1">
    <property type="nucleotide sequence ID" value="NZ_LT629711.1"/>
</dbReference>
<dbReference type="Gene3D" id="3.90.1140.10">
    <property type="entry name" value="Cyclic phosphodiesterase"/>
    <property type="match status" value="1"/>
</dbReference>
<dbReference type="InterPro" id="IPR009097">
    <property type="entry name" value="Cyclic_Pdiesterase"/>
</dbReference>
<reference evidence="2" key="1">
    <citation type="submission" date="2016-10" db="EMBL/GenBank/DDBJ databases">
        <authorList>
            <person name="Varghese N."/>
            <person name="Submissions S."/>
        </authorList>
    </citation>
    <scope>NUCLEOTIDE SEQUENCE [LARGE SCALE GENOMIC DNA]</scope>
    <source>
        <strain evidence="2">DSM 22329</strain>
    </source>
</reference>
<dbReference type="AlphaFoldDB" id="A0A1H0TXH3"/>
<proteinExistence type="predicted"/>
<organism evidence="1 2">
    <name type="scientific">Pedococcus dokdonensis</name>
    <dbReference type="NCBI Taxonomy" id="443156"/>
    <lineage>
        <taxon>Bacteria</taxon>
        <taxon>Bacillati</taxon>
        <taxon>Actinomycetota</taxon>
        <taxon>Actinomycetes</taxon>
        <taxon>Micrococcales</taxon>
        <taxon>Intrasporangiaceae</taxon>
        <taxon>Pedococcus</taxon>
    </lineage>
</organism>
<accession>A0A1H0TXH3</accession>
<keyword evidence="2" id="KW-1185">Reference proteome</keyword>
<gene>
    <name evidence="1" type="ORF">SAMN04489867_3024</name>
</gene>
<dbReference type="Proteomes" id="UP000199077">
    <property type="component" value="Chromosome I"/>
</dbReference>
<evidence type="ECO:0000313" key="2">
    <source>
        <dbReference type="Proteomes" id="UP000199077"/>
    </source>
</evidence>
<evidence type="ECO:0000313" key="1">
    <source>
        <dbReference type="EMBL" id="SDP58643.1"/>
    </source>
</evidence>
<dbReference type="EMBL" id="LT629711">
    <property type="protein sequence ID" value="SDP58643.1"/>
    <property type="molecule type" value="Genomic_DNA"/>
</dbReference>
<dbReference type="SUPFAM" id="SSF55144">
    <property type="entry name" value="LigT-like"/>
    <property type="match status" value="1"/>
</dbReference>